<proteinExistence type="predicted"/>
<evidence type="ECO:0000256" key="1">
    <source>
        <dbReference type="SAM" id="Phobius"/>
    </source>
</evidence>
<protein>
    <submittedName>
        <fullName evidence="2">Uncharacterized protein</fullName>
    </submittedName>
</protein>
<feature type="non-terminal residue" evidence="2">
    <location>
        <position position="1"/>
    </location>
</feature>
<keyword evidence="1" id="KW-0812">Transmembrane</keyword>
<reference evidence="2" key="1">
    <citation type="submission" date="2015-04" db="EMBL/GenBank/DDBJ databases">
        <title>The genome sequence of the plant pathogenic Rhizarian Plasmodiophora brassicae reveals insights in its biotrophic life cycle and the origin of chitin synthesis.</title>
        <authorList>
            <person name="Schwelm A."/>
            <person name="Fogelqvist J."/>
            <person name="Knaust A."/>
            <person name="Julke S."/>
            <person name="Lilja T."/>
            <person name="Dhandapani V."/>
            <person name="Bonilla-Rosso G."/>
            <person name="Karlsson M."/>
            <person name="Shevchenko A."/>
            <person name="Choi S.R."/>
            <person name="Kim H.G."/>
            <person name="Park J.Y."/>
            <person name="Lim Y.P."/>
            <person name="Ludwig-Muller J."/>
            <person name="Dixelius C."/>
        </authorList>
    </citation>
    <scope>NUCLEOTIDE SEQUENCE</scope>
    <source>
        <tissue evidence="2">Potato root galls</tissue>
    </source>
</reference>
<evidence type="ECO:0000313" key="2">
    <source>
        <dbReference type="EMBL" id="CRZ03805.1"/>
    </source>
</evidence>
<keyword evidence="1" id="KW-1133">Transmembrane helix</keyword>
<dbReference type="EMBL" id="HACM01003363">
    <property type="protein sequence ID" value="CRZ03805.1"/>
    <property type="molecule type" value="Transcribed_RNA"/>
</dbReference>
<dbReference type="AlphaFoldDB" id="A0A0H5QNW1"/>
<organism evidence="2">
    <name type="scientific">Spongospora subterranea</name>
    <dbReference type="NCBI Taxonomy" id="70186"/>
    <lineage>
        <taxon>Eukaryota</taxon>
        <taxon>Sar</taxon>
        <taxon>Rhizaria</taxon>
        <taxon>Endomyxa</taxon>
        <taxon>Phytomyxea</taxon>
        <taxon>Plasmodiophorida</taxon>
        <taxon>Plasmodiophoridae</taxon>
        <taxon>Spongospora</taxon>
    </lineage>
</organism>
<sequence>SVMYDIAIAFAFHVISTVLASLVRRRKRLGCNVNRRPTEIRKSPRVCQSPEIGVTDQAQIKNIVRRYWRTPSTVWTAISTTVTTYIRTFKRLPTRGSTVVFCRSRDQFGLLSHKGISRQ</sequence>
<accession>A0A0H5QNW1</accession>
<keyword evidence="1" id="KW-0472">Membrane</keyword>
<name>A0A0H5QNW1_9EUKA</name>
<feature type="transmembrane region" description="Helical" evidence="1">
    <location>
        <begin position="6"/>
        <end position="23"/>
    </location>
</feature>